<evidence type="ECO:0000256" key="1">
    <source>
        <dbReference type="ARBA" id="ARBA00010641"/>
    </source>
</evidence>
<dbReference type="EMBL" id="CP001045">
    <property type="protein sequence ID" value="ACC75296.1"/>
    <property type="molecule type" value="Genomic_DNA"/>
</dbReference>
<keyword evidence="4" id="KW-0804">Transcription</keyword>
<proteinExistence type="inferred from homology"/>
<comment type="similarity">
    <text evidence="1">Belongs to the sigma-70 factor family. ECF subfamily.</text>
</comment>
<dbReference type="GO" id="GO:0016987">
    <property type="term" value="F:sigma factor activity"/>
    <property type="evidence" value="ECO:0007669"/>
    <property type="project" value="UniProtKB-KW"/>
</dbReference>
<dbReference type="PANTHER" id="PTHR43133">
    <property type="entry name" value="RNA POLYMERASE ECF-TYPE SIGMA FACTO"/>
    <property type="match status" value="1"/>
</dbReference>
<dbReference type="SUPFAM" id="SSF88659">
    <property type="entry name" value="Sigma3 and sigma4 domains of RNA polymerase sigma factors"/>
    <property type="match status" value="1"/>
</dbReference>
<dbReference type="Pfam" id="PF04542">
    <property type="entry name" value="Sigma70_r2"/>
    <property type="match status" value="1"/>
</dbReference>
<evidence type="ECO:0000313" key="7">
    <source>
        <dbReference type="EMBL" id="ACC75296.1"/>
    </source>
</evidence>
<feature type="domain" description="RNA polymerase sigma factor 70 region 4 type 2" evidence="6">
    <location>
        <begin position="146"/>
        <end position="196"/>
    </location>
</feature>
<sequence length="237" mass="26629">MQTDKERKMADTGPELAHYDERDIVRRVVAGDRSAFETLMRRHNRRLYRLARATLKNDADAQDALQDAYLSAFKAIGGFRGDATLFTWLSRLVLNECFARLRRDARRQNVIPMVDPKTPVDLDALNTRDDSAAPDAAAARAELRALLEQKLDALPAAFRAVFVMRSVEEMSVEETAQCLDISEATVRSRHFRARSLLREALAIDLDMAERDVFEFGGARCDRVVATVLARLADSSDG</sequence>
<dbReference type="InterPro" id="IPR007627">
    <property type="entry name" value="RNA_pol_sigma70_r2"/>
</dbReference>
<dbReference type="Proteomes" id="UP000001192">
    <property type="component" value="Plasmid pBPHY01"/>
</dbReference>
<dbReference type="HOGENOM" id="CLU_047691_3_0_4"/>
<dbReference type="InterPro" id="IPR036388">
    <property type="entry name" value="WH-like_DNA-bd_sf"/>
</dbReference>
<keyword evidence="2" id="KW-0805">Transcription regulation</keyword>
<dbReference type="GO" id="GO:0006352">
    <property type="term" value="P:DNA-templated transcription initiation"/>
    <property type="evidence" value="ECO:0007669"/>
    <property type="project" value="InterPro"/>
</dbReference>
<dbReference type="InterPro" id="IPR013249">
    <property type="entry name" value="RNA_pol_sigma70_r4_t2"/>
</dbReference>
<protein>
    <submittedName>
        <fullName evidence="7">RNA polymerase, sigma-24 subunit, ECF subfamily</fullName>
    </submittedName>
</protein>
<dbReference type="GO" id="GO:0003677">
    <property type="term" value="F:DNA binding"/>
    <property type="evidence" value="ECO:0007669"/>
    <property type="project" value="InterPro"/>
</dbReference>
<dbReference type="CDD" id="cd06171">
    <property type="entry name" value="Sigma70_r4"/>
    <property type="match status" value="1"/>
</dbReference>
<evidence type="ECO:0000256" key="4">
    <source>
        <dbReference type="ARBA" id="ARBA00023163"/>
    </source>
</evidence>
<dbReference type="InterPro" id="IPR013324">
    <property type="entry name" value="RNA_pol_sigma_r3/r4-like"/>
</dbReference>
<keyword evidence="3" id="KW-0731">Sigma factor</keyword>
<reference evidence="8" key="1">
    <citation type="journal article" date="2014" name="Stand. Genomic Sci.">
        <title>Complete genome sequence of Burkholderia phymatum STM815(T), a broad host range and efficient nitrogen-fixing symbiont of Mimosa species.</title>
        <authorList>
            <person name="Moulin L."/>
            <person name="Klonowska A."/>
            <person name="Caroline B."/>
            <person name="Booth K."/>
            <person name="Vriezen J.A."/>
            <person name="Melkonian R."/>
            <person name="James E.K."/>
            <person name="Young J.P."/>
            <person name="Bena G."/>
            <person name="Hauser L."/>
            <person name="Land M."/>
            <person name="Kyrpides N."/>
            <person name="Bruce D."/>
            <person name="Chain P."/>
            <person name="Copeland A."/>
            <person name="Pitluck S."/>
            <person name="Woyke T."/>
            <person name="Lizotte-Waniewski M."/>
            <person name="Bristow J."/>
            <person name="Riley M."/>
        </authorList>
    </citation>
    <scope>NUCLEOTIDE SEQUENCE [LARGE SCALE GENOMIC DNA]</scope>
    <source>
        <strain evidence="8">DSM 17167 / CIP 108236 / LMG 21445 / STM815</strain>
        <plasmid evidence="8">Plasmid pBPHY01</plasmid>
    </source>
</reference>
<dbReference type="InterPro" id="IPR039425">
    <property type="entry name" value="RNA_pol_sigma-70-like"/>
</dbReference>
<dbReference type="Pfam" id="PF08281">
    <property type="entry name" value="Sigma70_r4_2"/>
    <property type="match status" value="1"/>
</dbReference>
<feature type="domain" description="RNA polymerase sigma-70 region 2" evidence="5">
    <location>
        <begin position="39"/>
        <end position="106"/>
    </location>
</feature>
<geneLocation type="plasmid" evidence="7 8">
    <name>pBPHY01</name>
</geneLocation>
<organism evidence="7 8">
    <name type="scientific">Paraburkholderia phymatum (strain DSM 17167 / CIP 108236 / LMG 21445 / STM815)</name>
    <name type="common">Burkholderia phymatum</name>
    <dbReference type="NCBI Taxonomy" id="391038"/>
    <lineage>
        <taxon>Bacteria</taxon>
        <taxon>Pseudomonadati</taxon>
        <taxon>Pseudomonadota</taxon>
        <taxon>Betaproteobacteria</taxon>
        <taxon>Burkholderiales</taxon>
        <taxon>Burkholderiaceae</taxon>
        <taxon>Paraburkholderia</taxon>
    </lineage>
</organism>
<dbReference type="Gene3D" id="1.10.10.10">
    <property type="entry name" value="Winged helix-like DNA-binding domain superfamily/Winged helix DNA-binding domain"/>
    <property type="match status" value="1"/>
</dbReference>
<dbReference type="InterPro" id="IPR014284">
    <property type="entry name" value="RNA_pol_sigma-70_dom"/>
</dbReference>
<accession>B2JWG9</accession>
<evidence type="ECO:0000256" key="2">
    <source>
        <dbReference type="ARBA" id="ARBA00023015"/>
    </source>
</evidence>
<evidence type="ECO:0000313" key="8">
    <source>
        <dbReference type="Proteomes" id="UP000001192"/>
    </source>
</evidence>
<dbReference type="Gene3D" id="1.10.1740.10">
    <property type="match status" value="1"/>
</dbReference>
<dbReference type="RefSeq" id="WP_012405455.1">
    <property type="nucleotide sequence ID" value="NC_010625.1"/>
</dbReference>
<evidence type="ECO:0000259" key="6">
    <source>
        <dbReference type="Pfam" id="PF08281"/>
    </source>
</evidence>
<evidence type="ECO:0000256" key="3">
    <source>
        <dbReference type="ARBA" id="ARBA00023082"/>
    </source>
</evidence>
<dbReference type="PANTHER" id="PTHR43133:SF51">
    <property type="entry name" value="RNA POLYMERASE SIGMA FACTOR"/>
    <property type="match status" value="1"/>
</dbReference>
<dbReference type="InterPro" id="IPR013325">
    <property type="entry name" value="RNA_pol_sigma_r2"/>
</dbReference>
<dbReference type="NCBIfam" id="NF008888">
    <property type="entry name" value="PRK11922.1"/>
    <property type="match status" value="1"/>
</dbReference>
<name>B2JWG9_PARP8</name>
<gene>
    <name evidence="7" type="ordered locus">Bphy_6256</name>
</gene>
<dbReference type="SUPFAM" id="SSF88946">
    <property type="entry name" value="Sigma2 domain of RNA polymerase sigma factors"/>
    <property type="match status" value="1"/>
</dbReference>
<evidence type="ECO:0000259" key="5">
    <source>
        <dbReference type="Pfam" id="PF04542"/>
    </source>
</evidence>
<keyword evidence="7" id="KW-0614">Plasmid</keyword>
<keyword evidence="8" id="KW-1185">Reference proteome</keyword>
<dbReference type="NCBIfam" id="TIGR02937">
    <property type="entry name" value="sigma70-ECF"/>
    <property type="match status" value="1"/>
</dbReference>
<dbReference type="AlphaFoldDB" id="B2JWG9"/>
<dbReference type="KEGG" id="bph:Bphy_6256"/>